<dbReference type="OMA" id="GYECKLH"/>
<evidence type="ECO:0000256" key="2">
    <source>
        <dbReference type="ARBA" id="ARBA00022737"/>
    </source>
</evidence>
<organism evidence="10 11">
    <name type="scientific">Paramecium octaurelia</name>
    <dbReference type="NCBI Taxonomy" id="43137"/>
    <lineage>
        <taxon>Eukaryota</taxon>
        <taxon>Sar</taxon>
        <taxon>Alveolata</taxon>
        <taxon>Ciliophora</taxon>
        <taxon>Intramacronucleata</taxon>
        <taxon>Oligohymenophorea</taxon>
        <taxon>Peniculida</taxon>
        <taxon>Parameciidae</taxon>
        <taxon>Paramecium</taxon>
    </lineage>
</organism>
<proteinExistence type="predicted"/>
<dbReference type="GO" id="GO:0005743">
    <property type="term" value="C:mitochondrial inner membrane"/>
    <property type="evidence" value="ECO:0007669"/>
    <property type="project" value="TreeGrafter"/>
</dbReference>
<evidence type="ECO:0000256" key="4">
    <source>
        <dbReference type="ARBA" id="ARBA00022946"/>
    </source>
</evidence>
<dbReference type="CDD" id="cd00198">
    <property type="entry name" value="vWFA"/>
    <property type="match status" value="1"/>
</dbReference>
<keyword evidence="2" id="KW-0677">Repeat</keyword>
<keyword evidence="5" id="KW-0496">Mitochondrion</keyword>
<feature type="transmembrane region" description="Helical" evidence="8">
    <location>
        <begin position="7"/>
        <end position="28"/>
    </location>
</feature>
<dbReference type="PANTHER" id="PTHR13143">
    <property type="entry name" value="TETRATRICOPEPTIDE REPEAT PROTEIN 19"/>
    <property type="match status" value="1"/>
</dbReference>
<dbReference type="AlphaFoldDB" id="A0A8S1XQ45"/>
<keyword evidence="3" id="KW-0802">TPR repeat</keyword>
<evidence type="ECO:0000256" key="7">
    <source>
        <dbReference type="SAM" id="MobiDB-lite"/>
    </source>
</evidence>
<keyword evidence="6" id="KW-0175">Coiled coil</keyword>
<dbReference type="PANTHER" id="PTHR13143:SF6">
    <property type="entry name" value="TETRATRICOPEPTIDE REPEAT PROTEIN 19, MITOCHONDRIAL"/>
    <property type="match status" value="1"/>
</dbReference>
<gene>
    <name evidence="10" type="ORF">POCTA_138.1.T1290112</name>
</gene>
<evidence type="ECO:0000256" key="3">
    <source>
        <dbReference type="ARBA" id="ARBA00022803"/>
    </source>
</evidence>
<evidence type="ECO:0000259" key="9">
    <source>
        <dbReference type="PROSITE" id="PS50234"/>
    </source>
</evidence>
<comment type="subcellular location">
    <subcellularLocation>
        <location evidence="1">Mitochondrion</location>
    </subcellularLocation>
</comment>
<protein>
    <recommendedName>
        <fullName evidence="9">VWFA domain-containing protein</fullName>
    </recommendedName>
</protein>
<keyword evidence="8" id="KW-1133">Transmembrane helix</keyword>
<evidence type="ECO:0000256" key="6">
    <source>
        <dbReference type="SAM" id="Coils"/>
    </source>
</evidence>
<dbReference type="GO" id="GO:0034551">
    <property type="term" value="P:mitochondrial respiratory chain complex III assembly"/>
    <property type="evidence" value="ECO:0007669"/>
    <property type="project" value="InterPro"/>
</dbReference>
<feature type="domain" description="VWFA" evidence="9">
    <location>
        <begin position="854"/>
        <end position="1128"/>
    </location>
</feature>
<comment type="caution">
    <text evidence="10">The sequence shown here is derived from an EMBL/GenBank/DDBJ whole genome shotgun (WGS) entry which is preliminary data.</text>
</comment>
<keyword evidence="8" id="KW-0472">Membrane</keyword>
<evidence type="ECO:0000313" key="11">
    <source>
        <dbReference type="Proteomes" id="UP000683925"/>
    </source>
</evidence>
<dbReference type="Pfam" id="PF00092">
    <property type="entry name" value="VWA"/>
    <property type="match status" value="1"/>
</dbReference>
<sequence length="1133" mass="132896">MKLRIKLILMIVFLSLYYFLFSLVLLLGEYFDEEYRVESEKLSQGIYNETSLSKIRFARYYYGRSNRPNINSLYAISNIINYIEDYQQSDDLSLLEIDWHFGNVTSLQILERNHPAQYELLKYYSPLSKLILIYVKNNAFDHFHFLCQNGLGISFQGEDANLSLNWYDASISNCKAYDDCYDYISQYSTQIAFPKLDLKNDVWRMRAGKDGYECKLHAQKKRELAIINSSRPVINSFLTNGNINIISDGQLLNSTLEDALQIWANQTSDFTDQLYTLVTVPIEFRQWRMLYDGMGEQRVVFFSSYYFAHPNYPNITLTKEIITKCSMIYLQSMSLQYYLQLAGQNDQATTVLMNEIIIACALHVVLIFYFWRKGVVIALSLEVPINQLIKLTKVDMKYLEVQDFNLESYKDLFNNKEIRKFYEVIINYLNSIKYSNNKLLQGSKDMDEAEALIILSMSKRFYKKYYNNPAVGICANNIAKIHMRNQRYLEAMNEQEESVLIANQDLQSLKEMEQYANQAAQPQDDQQLIKLYLRLKNNVLQKFQRQEEKVMKEVIKDLESKTKVIQNSQNGIVRRATTQKLKTQNEITQLKSSIESEAHLQRQQTPRQTSNWLRKPLQEEKNPIREENSDLPSERLDNLGTPKKLSPISKINSNEEYSKKQVIIEHKIVFRKYQLACILYNYSMTKSQSTFLNESVKQFNDIMDDLQNLPDSFSIQYMKINILTKKAFCFARAGMLEKARLELEEAEARLKILQANKTEIQQLEICDFVDIFREIPLEILREKLTGLEASLLMIRGEYVEACYKFISILKAEGHYDPGFQKFVLKTLTKIFKRCNVDHNCLIKFSQQNQLKRLELIFLLDYSSEMTTEQFTLSHHMCQNVVQSLNDDSFVGLYAFNESLHEIFPLQLKGTYKKLLESTIEKVLIKPGGEGNIFSALEITIASLFEKDKPEQSKQLSLHLKSNQIKQQIEQEEFRCSDMEFRCKTSSPRVGKTFSGGFSQAMKQYEEQQFDNVSLNENMVRIEDNLQQNQYKIDIDNIDEEKDEHTIRYVCIFSEGVHNYNQMSIDRLKSLIEKKNIHLLVFNIANQNMNMLYLKQLAQVSSESRFFTNENEIKDFFSKLRTNDFTKRVYLEFF</sequence>
<feature type="compositionally biased region" description="Polar residues" evidence="7">
    <location>
        <begin position="601"/>
        <end position="612"/>
    </location>
</feature>
<feature type="compositionally biased region" description="Basic and acidic residues" evidence="7">
    <location>
        <begin position="616"/>
        <end position="637"/>
    </location>
</feature>
<evidence type="ECO:0000256" key="8">
    <source>
        <dbReference type="SAM" id="Phobius"/>
    </source>
</evidence>
<keyword evidence="4" id="KW-0809">Transit peptide</keyword>
<keyword evidence="11" id="KW-1185">Reference proteome</keyword>
<dbReference type="OrthoDB" id="298642at2759"/>
<evidence type="ECO:0000256" key="5">
    <source>
        <dbReference type="ARBA" id="ARBA00023128"/>
    </source>
</evidence>
<dbReference type="PROSITE" id="PS50234">
    <property type="entry name" value="VWFA"/>
    <property type="match status" value="1"/>
</dbReference>
<dbReference type="InterPro" id="IPR002035">
    <property type="entry name" value="VWF_A"/>
</dbReference>
<reference evidence="10" key="1">
    <citation type="submission" date="2021-01" db="EMBL/GenBank/DDBJ databases">
        <authorList>
            <consortium name="Genoscope - CEA"/>
            <person name="William W."/>
        </authorList>
    </citation>
    <scope>NUCLEOTIDE SEQUENCE</scope>
</reference>
<dbReference type="EMBL" id="CAJJDP010000129">
    <property type="protein sequence ID" value="CAD8203230.1"/>
    <property type="molecule type" value="Genomic_DNA"/>
</dbReference>
<accession>A0A8S1XQ45</accession>
<keyword evidence="8" id="KW-0812">Transmembrane</keyword>
<name>A0A8S1XQ45_PAROT</name>
<feature type="coiled-coil region" evidence="6">
    <location>
        <begin position="736"/>
        <end position="763"/>
    </location>
</feature>
<evidence type="ECO:0000256" key="1">
    <source>
        <dbReference type="ARBA" id="ARBA00004173"/>
    </source>
</evidence>
<dbReference type="Proteomes" id="UP000683925">
    <property type="component" value="Unassembled WGS sequence"/>
</dbReference>
<feature type="region of interest" description="Disordered" evidence="7">
    <location>
        <begin position="594"/>
        <end position="639"/>
    </location>
</feature>
<evidence type="ECO:0000313" key="10">
    <source>
        <dbReference type="EMBL" id="CAD8203230.1"/>
    </source>
</evidence>
<dbReference type="InterPro" id="IPR040395">
    <property type="entry name" value="TTC19"/>
</dbReference>